<dbReference type="InterPro" id="IPR033133">
    <property type="entry name" value="PUM-HD"/>
</dbReference>
<dbReference type="GO" id="GO:0003729">
    <property type="term" value="F:mRNA binding"/>
    <property type="evidence" value="ECO:0007669"/>
    <property type="project" value="TreeGrafter"/>
</dbReference>
<evidence type="ECO:0000256" key="3">
    <source>
        <dbReference type="ARBA" id="ARBA00022737"/>
    </source>
</evidence>
<dbReference type="EMBL" id="BPVZ01000030">
    <property type="protein sequence ID" value="GKV09326.1"/>
    <property type="molecule type" value="Genomic_DNA"/>
</dbReference>
<feature type="compositionally biased region" description="Polar residues" evidence="8">
    <location>
        <begin position="41"/>
        <end position="53"/>
    </location>
</feature>
<accession>A0AAV5JEJ5</accession>
<proteinExistence type="predicted"/>
<feature type="repeat" description="Pumilio" evidence="7">
    <location>
        <begin position="590"/>
        <end position="626"/>
    </location>
</feature>
<evidence type="ECO:0000256" key="4">
    <source>
        <dbReference type="ARBA" id="ARBA00022845"/>
    </source>
</evidence>
<keyword evidence="5" id="KW-0694">RNA-binding</keyword>
<evidence type="ECO:0000256" key="8">
    <source>
        <dbReference type="SAM" id="MobiDB-lite"/>
    </source>
</evidence>
<dbReference type="PANTHER" id="PTHR12537">
    <property type="entry name" value="RNA BINDING PROTEIN PUMILIO-RELATED"/>
    <property type="match status" value="1"/>
</dbReference>
<evidence type="ECO:0000256" key="1">
    <source>
        <dbReference type="ARBA" id="ARBA00004496"/>
    </source>
</evidence>
<feature type="repeat" description="Pumilio" evidence="7">
    <location>
        <begin position="518"/>
        <end position="553"/>
    </location>
</feature>
<comment type="caution">
    <text evidence="10">The sequence shown here is derived from an EMBL/GenBank/DDBJ whole genome shotgun (WGS) entry which is preliminary data.</text>
</comment>
<evidence type="ECO:0000256" key="6">
    <source>
        <dbReference type="ARBA" id="ARBA00058490"/>
    </source>
</evidence>
<sequence length="722" mass="81465">MAEREDMKDNGELEMLLNQISQTRGSYLNLHHRQKFVVGSDSPSSRVSLQSPYSASSSISNGFSSSDDGSSFPTMFNEAKYEAPCHANGCRLDYKPPDSYCNKSVNGKLASDYFLEKKLNGMSITDKQRDFSTLLRGFETDQHGFAFNFGDGSRDGNVPYNVEKYGYGSYDDLNYGDDFGCEGFQSYPHRYSKSLVDDTRSIIGVVQDDLLYPYTACDQYKGLCSDDSFCYSNQRNYSLEQGMENGINWDNGGIQSENTSSTRHYLDCAQGTQHFGVNYRYSRVVEDTSSSLRLPKLASNVDKLLPIQSFLRDKTTTMPNHRVPKSLISMESAMDLETCTFEDSFIIQGKSLERSSLQEIEFPNLQGKSYKLNSCIYNEGINETGQGLGSYSSMKLISGHHSLAEFQGCMYSLAKDQKGCRFLQRMFKEGITSLNLQIVFNGIIDHAVELMLDPFGNYLMQKLLEVCSEEQRMQIVVMVTKEPGQLVRISLNTYGTRVIQKLIETLKCRQEISLVKSGLKSGILDLIKDLNGIHVLQRCLQCLSKEDNEFIFDAAAKFCVDIATHRHGCCVLNRCIDYSTGQHRDKLINQILRNGLLLAQDPFGNYVVQHIMDLQISAACLNLLCQFKGHYVQFSMQKFSSHVVEKCLKILPVSRSQIITELLLVPNFEQLLQDPFANYVIQSALVVAKGTLRASLIEAIRPHTTLQTSPYAKRIFTRKVLK</sequence>
<feature type="repeat" description="Pumilio" evidence="7">
    <location>
        <begin position="405"/>
        <end position="441"/>
    </location>
</feature>
<dbReference type="PANTHER" id="PTHR12537:SF138">
    <property type="entry name" value="PUMILIO HOMOLOG 7, CHLOROPLASTIC-RELATED"/>
    <property type="match status" value="1"/>
</dbReference>
<dbReference type="Proteomes" id="UP001054252">
    <property type="component" value="Unassembled WGS sequence"/>
</dbReference>
<dbReference type="InterPro" id="IPR016024">
    <property type="entry name" value="ARM-type_fold"/>
</dbReference>
<keyword evidence="3" id="KW-0677">Repeat</keyword>
<feature type="repeat" description="Pumilio" evidence="7">
    <location>
        <begin position="442"/>
        <end position="477"/>
    </location>
</feature>
<comment type="function">
    <text evidence="6">Sequence-specific RNA-binding protein that regulates translation and mRNA stability by binding the 3'-UTR of target mRNAs.</text>
</comment>
<evidence type="ECO:0000313" key="11">
    <source>
        <dbReference type="Proteomes" id="UP001054252"/>
    </source>
</evidence>
<evidence type="ECO:0000259" key="9">
    <source>
        <dbReference type="PROSITE" id="PS50303"/>
    </source>
</evidence>
<feature type="domain" description="PUM-HD" evidence="9">
    <location>
        <begin position="383"/>
        <end position="722"/>
    </location>
</feature>
<dbReference type="InterPro" id="IPR001313">
    <property type="entry name" value="Pumilio_RNA-bd_rpt"/>
</dbReference>
<dbReference type="InterPro" id="IPR011989">
    <property type="entry name" value="ARM-like"/>
</dbReference>
<dbReference type="PROSITE" id="PS50302">
    <property type="entry name" value="PUM"/>
    <property type="match status" value="7"/>
</dbReference>
<dbReference type="PROSITE" id="PS50303">
    <property type="entry name" value="PUM_HD"/>
    <property type="match status" value="1"/>
</dbReference>
<dbReference type="SMART" id="SM00025">
    <property type="entry name" value="Pumilio"/>
    <property type="match status" value="8"/>
</dbReference>
<evidence type="ECO:0000256" key="2">
    <source>
        <dbReference type="ARBA" id="ARBA00022490"/>
    </source>
</evidence>
<feature type="repeat" description="Pumilio" evidence="7">
    <location>
        <begin position="554"/>
        <end position="589"/>
    </location>
</feature>
<dbReference type="InterPro" id="IPR033712">
    <property type="entry name" value="Pumilio_RNA-bd"/>
</dbReference>
<dbReference type="GO" id="GO:0005737">
    <property type="term" value="C:cytoplasm"/>
    <property type="evidence" value="ECO:0007669"/>
    <property type="project" value="UniProtKB-SubCell"/>
</dbReference>
<feature type="repeat" description="Pumilio" evidence="7">
    <location>
        <begin position="661"/>
        <end position="698"/>
    </location>
</feature>
<organism evidence="10 11">
    <name type="scientific">Rubroshorea leprosula</name>
    <dbReference type="NCBI Taxonomy" id="152421"/>
    <lineage>
        <taxon>Eukaryota</taxon>
        <taxon>Viridiplantae</taxon>
        <taxon>Streptophyta</taxon>
        <taxon>Embryophyta</taxon>
        <taxon>Tracheophyta</taxon>
        <taxon>Spermatophyta</taxon>
        <taxon>Magnoliopsida</taxon>
        <taxon>eudicotyledons</taxon>
        <taxon>Gunneridae</taxon>
        <taxon>Pentapetalae</taxon>
        <taxon>rosids</taxon>
        <taxon>malvids</taxon>
        <taxon>Malvales</taxon>
        <taxon>Dipterocarpaceae</taxon>
        <taxon>Rubroshorea</taxon>
    </lineage>
</organism>
<keyword evidence="11" id="KW-1185">Reference proteome</keyword>
<dbReference type="AlphaFoldDB" id="A0AAV5JEJ5"/>
<keyword evidence="4" id="KW-0810">Translation regulation</keyword>
<feature type="repeat" description="Pumilio" evidence="7">
    <location>
        <begin position="478"/>
        <end position="516"/>
    </location>
</feature>
<feature type="region of interest" description="Disordered" evidence="8">
    <location>
        <begin position="39"/>
        <end position="64"/>
    </location>
</feature>
<dbReference type="FunFam" id="1.25.10.10:FF:000237">
    <property type="entry name" value="Pumilio homolog 9"/>
    <property type="match status" value="1"/>
</dbReference>
<reference evidence="10 11" key="1">
    <citation type="journal article" date="2021" name="Commun. Biol.">
        <title>The genome of Shorea leprosula (Dipterocarpaceae) highlights the ecological relevance of drought in aseasonal tropical rainforests.</title>
        <authorList>
            <person name="Ng K.K.S."/>
            <person name="Kobayashi M.J."/>
            <person name="Fawcett J.A."/>
            <person name="Hatakeyama M."/>
            <person name="Paape T."/>
            <person name="Ng C.H."/>
            <person name="Ang C.C."/>
            <person name="Tnah L.H."/>
            <person name="Lee C.T."/>
            <person name="Nishiyama T."/>
            <person name="Sese J."/>
            <person name="O'Brien M.J."/>
            <person name="Copetti D."/>
            <person name="Mohd Noor M.I."/>
            <person name="Ong R.C."/>
            <person name="Putra M."/>
            <person name="Sireger I.Z."/>
            <person name="Indrioko S."/>
            <person name="Kosugi Y."/>
            <person name="Izuno A."/>
            <person name="Isagi Y."/>
            <person name="Lee S.L."/>
            <person name="Shimizu K.K."/>
        </authorList>
    </citation>
    <scope>NUCLEOTIDE SEQUENCE [LARGE SCALE GENOMIC DNA]</scope>
    <source>
        <strain evidence="10">214</strain>
    </source>
</reference>
<comment type="subcellular location">
    <subcellularLocation>
        <location evidence="1">Cytoplasm</location>
    </subcellularLocation>
</comment>
<evidence type="ECO:0000256" key="7">
    <source>
        <dbReference type="PROSITE-ProRule" id="PRU00317"/>
    </source>
</evidence>
<evidence type="ECO:0000256" key="5">
    <source>
        <dbReference type="ARBA" id="ARBA00022884"/>
    </source>
</evidence>
<keyword evidence="2" id="KW-0963">Cytoplasm</keyword>
<feature type="compositionally biased region" description="Low complexity" evidence="8">
    <location>
        <begin position="54"/>
        <end position="64"/>
    </location>
</feature>
<dbReference type="CDD" id="cd07920">
    <property type="entry name" value="Pumilio"/>
    <property type="match status" value="1"/>
</dbReference>
<protein>
    <recommendedName>
        <fullName evidence="9">PUM-HD domain-containing protein</fullName>
    </recommendedName>
</protein>
<dbReference type="GO" id="GO:0006417">
    <property type="term" value="P:regulation of translation"/>
    <property type="evidence" value="ECO:0007669"/>
    <property type="project" value="UniProtKB-KW"/>
</dbReference>
<name>A0AAV5JEJ5_9ROSI</name>
<dbReference type="Pfam" id="PF00806">
    <property type="entry name" value="PUF"/>
    <property type="match status" value="8"/>
</dbReference>
<evidence type="ECO:0000313" key="10">
    <source>
        <dbReference type="EMBL" id="GKV09326.1"/>
    </source>
</evidence>
<dbReference type="Gene3D" id="1.25.10.10">
    <property type="entry name" value="Leucine-rich Repeat Variant"/>
    <property type="match status" value="1"/>
</dbReference>
<gene>
    <name evidence="10" type="ORF">SLEP1_g20844</name>
</gene>
<dbReference type="SUPFAM" id="SSF48371">
    <property type="entry name" value="ARM repeat"/>
    <property type="match status" value="1"/>
</dbReference>